<feature type="compositionally biased region" description="Basic and acidic residues" evidence="13">
    <location>
        <begin position="68"/>
        <end position="78"/>
    </location>
</feature>
<feature type="domain" description="C2H2-type" evidence="14">
    <location>
        <begin position="328"/>
        <end position="355"/>
    </location>
</feature>
<feature type="compositionally biased region" description="Basic and acidic residues" evidence="13">
    <location>
        <begin position="258"/>
        <end position="278"/>
    </location>
</feature>
<evidence type="ECO:0000256" key="11">
    <source>
        <dbReference type="ARBA" id="ARBA00023242"/>
    </source>
</evidence>
<feature type="region of interest" description="Disordered" evidence="13">
    <location>
        <begin position="105"/>
        <end position="127"/>
    </location>
</feature>
<feature type="region of interest" description="Disordered" evidence="13">
    <location>
        <begin position="43"/>
        <end position="87"/>
    </location>
</feature>
<keyword evidence="6 12" id="KW-0863">Zinc-finger</keyword>
<organism evidence="15 16">
    <name type="scientific">Bison bison bison</name>
    <name type="common">North American plains bison</name>
    <dbReference type="NCBI Taxonomy" id="43346"/>
    <lineage>
        <taxon>Eukaryota</taxon>
        <taxon>Metazoa</taxon>
        <taxon>Chordata</taxon>
        <taxon>Craniata</taxon>
        <taxon>Vertebrata</taxon>
        <taxon>Euteleostomi</taxon>
        <taxon>Mammalia</taxon>
        <taxon>Eutheria</taxon>
        <taxon>Laurasiatheria</taxon>
        <taxon>Artiodactyla</taxon>
        <taxon>Ruminantia</taxon>
        <taxon>Pecora</taxon>
        <taxon>Bovidae</taxon>
        <taxon>Bovinae</taxon>
        <taxon>Bison</taxon>
    </lineage>
</organism>
<name>A0A6P3H7A6_BISBB</name>
<proteinExistence type="inferred from homology"/>
<evidence type="ECO:0000256" key="1">
    <source>
        <dbReference type="ARBA" id="ARBA00003767"/>
    </source>
</evidence>
<feature type="domain" description="C2H2-type" evidence="14">
    <location>
        <begin position="468"/>
        <end position="495"/>
    </location>
</feature>
<dbReference type="FunFam" id="3.30.160.60:FF:000661">
    <property type="entry name" value="paternally-expressed gene 3 protein-like"/>
    <property type="match status" value="1"/>
</dbReference>
<dbReference type="GO" id="GO:0001817">
    <property type="term" value="P:regulation of cytokine production"/>
    <property type="evidence" value="ECO:0007669"/>
    <property type="project" value="TreeGrafter"/>
</dbReference>
<keyword evidence="4" id="KW-0479">Metal-binding</keyword>
<evidence type="ECO:0000256" key="8">
    <source>
        <dbReference type="ARBA" id="ARBA00023015"/>
    </source>
</evidence>
<dbReference type="Gene3D" id="3.30.160.60">
    <property type="entry name" value="Classic Zinc Finger"/>
    <property type="match status" value="9"/>
</dbReference>
<dbReference type="AlphaFoldDB" id="A0A6P3H7A6"/>
<dbReference type="RefSeq" id="XP_010835102.1">
    <property type="nucleotide sequence ID" value="XM_010836800.1"/>
</dbReference>
<evidence type="ECO:0000259" key="14">
    <source>
        <dbReference type="PROSITE" id="PS50157"/>
    </source>
</evidence>
<feature type="compositionally biased region" description="Low complexity" evidence="13">
    <location>
        <begin position="106"/>
        <end position="124"/>
    </location>
</feature>
<keyword evidence="10" id="KW-0804">Transcription</keyword>
<dbReference type="GeneID" id="104986287"/>
<evidence type="ECO:0000256" key="7">
    <source>
        <dbReference type="ARBA" id="ARBA00022833"/>
    </source>
</evidence>
<evidence type="ECO:0000256" key="12">
    <source>
        <dbReference type="PROSITE-ProRule" id="PRU00042"/>
    </source>
</evidence>
<evidence type="ECO:0000256" key="2">
    <source>
        <dbReference type="ARBA" id="ARBA00004123"/>
    </source>
</evidence>
<evidence type="ECO:0000256" key="4">
    <source>
        <dbReference type="ARBA" id="ARBA00022723"/>
    </source>
</evidence>
<evidence type="ECO:0000313" key="16">
    <source>
        <dbReference type="RefSeq" id="XP_010835102.1"/>
    </source>
</evidence>
<evidence type="ECO:0000256" key="13">
    <source>
        <dbReference type="SAM" id="MobiDB-lite"/>
    </source>
</evidence>
<dbReference type="GO" id="GO:0005654">
    <property type="term" value="C:nucleoplasm"/>
    <property type="evidence" value="ECO:0007669"/>
    <property type="project" value="TreeGrafter"/>
</dbReference>
<feature type="domain" description="C2H2-type" evidence="14">
    <location>
        <begin position="356"/>
        <end position="383"/>
    </location>
</feature>
<evidence type="ECO:0000256" key="5">
    <source>
        <dbReference type="ARBA" id="ARBA00022737"/>
    </source>
</evidence>
<dbReference type="GO" id="GO:0001227">
    <property type="term" value="F:DNA-binding transcription repressor activity, RNA polymerase II-specific"/>
    <property type="evidence" value="ECO:0007669"/>
    <property type="project" value="TreeGrafter"/>
</dbReference>
<dbReference type="FunFam" id="3.30.160.60:FF:000688">
    <property type="entry name" value="zinc finger protein 197 isoform X1"/>
    <property type="match status" value="1"/>
</dbReference>
<dbReference type="GO" id="GO:0000978">
    <property type="term" value="F:RNA polymerase II cis-regulatory region sequence-specific DNA binding"/>
    <property type="evidence" value="ECO:0007669"/>
    <property type="project" value="TreeGrafter"/>
</dbReference>
<evidence type="ECO:0000256" key="3">
    <source>
        <dbReference type="ARBA" id="ARBA00006991"/>
    </source>
</evidence>
<comment type="function">
    <text evidence="1">May be involved in transcriptional regulation.</text>
</comment>
<feature type="domain" description="C2H2-type" evidence="14">
    <location>
        <begin position="412"/>
        <end position="439"/>
    </location>
</feature>
<keyword evidence="8" id="KW-0805">Transcription regulation</keyword>
<dbReference type="FunFam" id="3.30.160.60:FF:001479">
    <property type="entry name" value="ZFP69 zinc finger protein B"/>
    <property type="match status" value="1"/>
</dbReference>
<dbReference type="GO" id="GO:0002682">
    <property type="term" value="P:regulation of immune system process"/>
    <property type="evidence" value="ECO:0007669"/>
    <property type="project" value="TreeGrafter"/>
</dbReference>
<dbReference type="GO" id="GO:0008270">
    <property type="term" value="F:zinc ion binding"/>
    <property type="evidence" value="ECO:0007669"/>
    <property type="project" value="UniProtKB-KW"/>
</dbReference>
<dbReference type="CTD" id="79943"/>
<feature type="domain" description="C2H2-type" evidence="14">
    <location>
        <begin position="524"/>
        <end position="549"/>
    </location>
</feature>
<dbReference type="FunFam" id="3.30.160.60:FF:000861">
    <property type="entry name" value="zinc finger protein 358"/>
    <property type="match status" value="1"/>
</dbReference>
<dbReference type="FunFam" id="3.30.160.60:FF:000200">
    <property type="entry name" value="zinc finger protein 510 isoform X2"/>
    <property type="match status" value="1"/>
</dbReference>
<dbReference type="SMART" id="SM00355">
    <property type="entry name" value="ZnF_C2H2"/>
    <property type="match status" value="9"/>
</dbReference>
<dbReference type="InterPro" id="IPR036236">
    <property type="entry name" value="Znf_C2H2_sf"/>
</dbReference>
<keyword evidence="15" id="KW-1185">Reference proteome</keyword>
<keyword evidence="5" id="KW-0677">Repeat</keyword>
<evidence type="ECO:0000256" key="9">
    <source>
        <dbReference type="ARBA" id="ARBA00023125"/>
    </source>
</evidence>
<dbReference type="KEGG" id="bbis:104986287"/>
<protein>
    <submittedName>
        <fullName evidence="16">Zinc finger protein 696</fullName>
    </submittedName>
</protein>
<dbReference type="PANTHER" id="PTHR24399:SF75">
    <property type="entry name" value="ZFP14 ZINC FINGER PROTEIN-RELATED"/>
    <property type="match status" value="1"/>
</dbReference>
<sequence length="549" mass="60618">MRKLALAPGCGSDRYMMGPRGDVWRRIPSTICVLGLSKVAIPSDDPGLGPGPGGGHGAGGEGSRGKGRAREASRRSAEESPAGAGAVNVKVYRQPPRVVHARLGSPARTRAGRSTPPAAPAAARVPQGSRVPVLRRLERHRNCLCHLGGRFFPRAEGLRGSHCGHFCRKQQTESSLDLQTTTERAALMDTCTAFQASKGSHQASCCAASAAEHRAQSAELMPRQVALKEGGHGEATPGLLQGPSQTLGLPDPCGNEEAAERPRGSPRRHEVHEDRVSRSEVTLNTASAVDGRGPWKGRPYRCSTCDRSFKCYSDVVKHQSIHSGEKPYECSDCGKAFIHSSHVVRHQRIHNGEKPYLCKECGKAFSQSFNLIRHQRIHTGERPYECAECGKCFSQRSDATKHQRIHTGERLYGCSECGKTFIHSSNVVRHRRIHHRENPYECRDCGKAFSQSSNLIQHQRVHTGEKPYACQECGRAFSRSSFLSEHRRIHTGEKPYECGECGRSFRALSGFFRHQRIHTGEKPFRCAQCGRAFRLSFHLIQHQRVHGTE</sequence>
<accession>A0A6P3H7A6</accession>
<feature type="domain" description="C2H2-type" evidence="14">
    <location>
        <begin position="496"/>
        <end position="523"/>
    </location>
</feature>
<dbReference type="InterPro" id="IPR013087">
    <property type="entry name" value="Znf_C2H2_type"/>
</dbReference>
<dbReference type="OrthoDB" id="654211at2759"/>
<dbReference type="SUPFAM" id="SSF57667">
    <property type="entry name" value="beta-beta-alpha zinc fingers"/>
    <property type="match status" value="5"/>
</dbReference>
<dbReference type="Proteomes" id="UP000515208">
    <property type="component" value="Unplaced"/>
</dbReference>
<dbReference type="FunFam" id="3.30.160.60:FF:001498">
    <property type="entry name" value="Zinc finger protein 404"/>
    <property type="match status" value="1"/>
</dbReference>
<dbReference type="PROSITE" id="PS00028">
    <property type="entry name" value="ZINC_FINGER_C2H2_1"/>
    <property type="match status" value="9"/>
</dbReference>
<evidence type="ECO:0000256" key="6">
    <source>
        <dbReference type="ARBA" id="ARBA00022771"/>
    </source>
</evidence>
<gene>
    <name evidence="16" type="primary">ZNF696</name>
</gene>
<comment type="subcellular location">
    <subcellularLocation>
        <location evidence="2">Nucleus</location>
    </subcellularLocation>
</comment>
<keyword evidence="9" id="KW-0238">DNA-binding</keyword>
<feature type="domain" description="C2H2-type" evidence="14">
    <location>
        <begin position="300"/>
        <end position="327"/>
    </location>
</feature>
<reference evidence="16" key="1">
    <citation type="submission" date="2025-08" db="UniProtKB">
        <authorList>
            <consortium name="RefSeq"/>
        </authorList>
    </citation>
    <scope>IDENTIFICATION</scope>
    <source>
        <tissue evidence="16">Blood</tissue>
    </source>
</reference>
<dbReference type="FunFam" id="3.30.160.60:FF:000269">
    <property type="entry name" value="Zinc finger protein 287"/>
    <property type="match status" value="1"/>
</dbReference>
<dbReference type="FunFam" id="3.30.160.60:FF:002254">
    <property type="entry name" value="Zinc finger protein 540"/>
    <property type="match status" value="1"/>
</dbReference>
<feature type="compositionally biased region" description="Gly residues" evidence="13">
    <location>
        <begin position="48"/>
        <end position="62"/>
    </location>
</feature>
<dbReference type="PROSITE" id="PS50157">
    <property type="entry name" value="ZINC_FINGER_C2H2_2"/>
    <property type="match status" value="9"/>
</dbReference>
<feature type="region of interest" description="Disordered" evidence="13">
    <location>
        <begin position="230"/>
        <end position="290"/>
    </location>
</feature>
<evidence type="ECO:0000256" key="10">
    <source>
        <dbReference type="ARBA" id="ARBA00023163"/>
    </source>
</evidence>
<comment type="similarity">
    <text evidence="3">Belongs to the krueppel C2H2-type zinc-finger protein family.</text>
</comment>
<dbReference type="FunFam" id="3.30.160.60:FF:000737">
    <property type="entry name" value="Zinc finger protein 565"/>
    <property type="match status" value="1"/>
</dbReference>
<feature type="domain" description="C2H2-type" evidence="14">
    <location>
        <begin position="384"/>
        <end position="411"/>
    </location>
</feature>
<evidence type="ECO:0000313" key="15">
    <source>
        <dbReference type="Proteomes" id="UP000515208"/>
    </source>
</evidence>
<dbReference type="Pfam" id="PF00096">
    <property type="entry name" value="zf-C2H2"/>
    <property type="match status" value="8"/>
</dbReference>
<dbReference type="PANTHER" id="PTHR24399">
    <property type="entry name" value="ZINC FINGER AND BTB DOMAIN-CONTAINING"/>
    <property type="match status" value="1"/>
</dbReference>
<keyword evidence="7" id="KW-0862">Zinc</keyword>
<keyword evidence="11" id="KW-0539">Nucleus</keyword>
<feature type="domain" description="C2H2-type" evidence="14">
    <location>
        <begin position="440"/>
        <end position="467"/>
    </location>
</feature>